<dbReference type="RefSeq" id="WP_116160534.1">
    <property type="nucleotide sequence ID" value="NZ_JACHJY010000011.1"/>
</dbReference>
<dbReference type="Proteomes" id="UP000582643">
    <property type="component" value="Unassembled WGS sequence"/>
</dbReference>
<proteinExistence type="predicted"/>
<organism evidence="1 2">
    <name type="scientific">Streptomyces nymphaeiformis</name>
    <dbReference type="NCBI Taxonomy" id="2663842"/>
    <lineage>
        <taxon>Bacteria</taxon>
        <taxon>Bacillati</taxon>
        <taxon>Actinomycetota</taxon>
        <taxon>Actinomycetes</taxon>
        <taxon>Kitasatosporales</taxon>
        <taxon>Streptomycetaceae</taxon>
        <taxon>Streptomyces</taxon>
    </lineage>
</organism>
<protein>
    <recommendedName>
        <fullName evidence="3">PIN domain-containing protein</fullName>
    </recommendedName>
</protein>
<dbReference type="AlphaFoldDB" id="A0A7W7U6W7"/>
<evidence type="ECO:0000313" key="2">
    <source>
        <dbReference type="Proteomes" id="UP000582643"/>
    </source>
</evidence>
<reference evidence="1 2" key="1">
    <citation type="submission" date="2020-08" db="EMBL/GenBank/DDBJ databases">
        <title>Genomic Encyclopedia of Type Strains, Phase III (KMG-III): the genomes of soil and plant-associated and newly described type strains.</title>
        <authorList>
            <person name="Whitman W."/>
        </authorList>
    </citation>
    <scope>NUCLEOTIDE SEQUENCE [LARGE SCALE GENOMIC DNA]</scope>
    <source>
        <strain evidence="1 2">SFB5A</strain>
    </source>
</reference>
<keyword evidence="2" id="KW-1185">Reference proteome</keyword>
<accession>A0A7W7U6W7</accession>
<sequence>MIILDTSAVLALARGHRKLQRVADNAAASPFRHLQVPALCLLQAETEDEGAGDAALALPGIDVVPLDTVASVTVARMVRGGFGGPDVCHALYTALPAPHRPTMDLILTDRADLYPPGTVTVDIDDERLDD</sequence>
<name>A0A7W7U6W7_9ACTN</name>
<dbReference type="EMBL" id="JACHJY010000011">
    <property type="protein sequence ID" value="MBB4985994.1"/>
    <property type="molecule type" value="Genomic_DNA"/>
</dbReference>
<evidence type="ECO:0000313" key="1">
    <source>
        <dbReference type="EMBL" id="MBB4985994.1"/>
    </source>
</evidence>
<evidence type="ECO:0008006" key="3">
    <source>
        <dbReference type="Google" id="ProtNLM"/>
    </source>
</evidence>
<comment type="caution">
    <text evidence="1">The sequence shown here is derived from an EMBL/GenBank/DDBJ whole genome shotgun (WGS) entry which is preliminary data.</text>
</comment>
<gene>
    <name evidence="1" type="ORF">GGE06_006956</name>
</gene>